<dbReference type="PANTHER" id="PTHR46401">
    <property type="entry name" value="GLYCOSYLTRANSFERASE WBBK-RELATED"/>
    <property type="match status" value="1"/>
</dbReference>
<dbReference type="PANTHER" id="PTHR46401:SF2">
    <property type="entry name" value="GLYCOSYLTRANSFERASE WBBK-RELATED"/>
    <property type="match status" value="1"/>
</dbReference>
<name>A0A090Q9F1_NONUL</name>
<comment type="caution">
    <text evidence="3">The sequence shown here is derived from an EMBL/GenBank/DDBJ whole genome shotgun (WGS) entry which is preliminary data.</text>
</comment>
<accession>A0A090Q9F1</accession>
<dbReference type="GO" id="GO:0016757">
    <property type="term" value="F:glycosyltransferase activity"/>
    <property type="evidence" value="ECO:0007669"/>
    <property type="project" value="InterPro"/>
</dbReference>
<evidence type="ECO:0000259" key="2">
    <source>
        <dbReference type="Pfam" id="PF00534"/>
    </source>
</evidence>
<keyword evidence="1 3" id="KW-0808">Transferase</keyword>
<dbReference type="InterPro" id="IPR001296">
    <property type="entry name" value="Glyco_trans_1"/>
</dbReference>
<dbReference type="EMBL" id="BBMM01000003">
    <property type="protein sequence ID" value="GAK99714.1"/>
    <property type="molecule type" value="Genomic_DNA"/>
</dbReference>
<sequence>MGLDNKFVITYVGAHGVANHLIQLLDAAELLKDTNVVFQLIGSGMRKESLIEEKNKRGLDNVIFRDPVAKAEVFKYILASDMGASVLKKVDTFKTIYSNKTFDYMSCKKPTLLAIDGVSRALVEEANCGIYVEPENPEAIAAGIRQAMASPERLIEMGQNGYNHAIANFDRSVLASRYLDHMKTVVK</sequence>
<dbReference type="AlphaFoldDB" id="A0A090Q9F1"/>
<organism evidence="3 4">
    <name type="scientific">Nonlabens ulvanivorans</name>
    <name type="common">Persicivirga ulvanivorans</name>
    <dbReference type="NCBI Taxonomy" id="906888"/>
    <lineage>
        <taxon>Bacteria</taxon>
        <taxon>Pseudomonadati</taxon>
        <taxon>Bacteroidota</taxon>
        <taxon>Flavobacteriia</taxon>
        <taxon>Flavobacteriales</taxon>
        <taxon>Flavobacteriaceae</taxon>
        <taxon>Nonlabens</taxon>
    </lineage>
</organism>
<evidence type="ECO:0000313" key="4">
    <source>
        <dbReference type="Proteomes" id="UP000029226"/>
    </source>
</evidence>
<proteinExistence type="predicted"/>
<dbReference type="GO" id="GO:0009103">
    <property type="term" value="P:lipopolysaccharide biosynthetic process"/>
    <property type="evidence" value="ECO:0007669"/>
    <property type="project" value="TreeGrafter"/>
</dbReference>
<dbReference type="Gene3D" id="3.40.50.2000">
    <property type="entry name" value="Glycogen Phosphorylase B"/>
    <property type="match status" value="1"/>
</dbReference>
<dbReference type="Proteomes" id="UP000029226">
    <property type="component" value="Unassembled WGS sequence"/>
</dbReference>
<gene>
    <name evidence="3" type="ORF">JCM19314_899</name>
</gene>
<feature type="domain" description="Glycosyl transferase family 1" evidence="2">
    <location>
        <begin position="4"/>
        <end position="163"/>
    </location>
</feature>
<dbReference type="SUPFAM" id="SSF53756">
    <property type="entry name" value="UDP-Glycosyltransferase/glycogen phosphorylase"/>
    <property type="match status" value="1"/>
</dbReference>
<protein>
    <submittedName>
        <fullName evidence="3">Glycosyl transferase</fullName>
    </submittedName>
</protein>
<reference evidence="3 4" key="1">
    <citation type="journal article" date="2014" name="Genome Announc.">
        <title>Draft Genome Sequences of Marine Flavobacterium Nonlabens Strains NR17, NR24, NR27, NR32, NR33, and Ara13.</title>
        <authorList>
            <person name="Nakanishi M."/>
            <person name="Meirelles P."/>
            <person name="Suzuki R."/>
            <person name="Takatani N."/>
            <person name="Mino S."/>
            <person name="Suda W."/>
            <person name="Oshima K."/>
            <person name="Hattori M."/>
            <person name="Ohkuma M."/>
            <person name="Hosokawa M."/>
            <person name="Miyashita K."/>
            <person name="Thompson F.L."/>
            <person name="Niwa A."/>
            <person name="Sawabe T."/>
            <person name="Sawabe T."/>
        </authorList>
    </citation>
    <scope>NUCLEOTIDE SEQUENCE [LARGE SCALE GENOMIC DNA]</scope>
    <source>
        <strain evidence="4">JCM19314</strain>
    </source>
</reference>
<evidence type="ECO:0000256" key="1">
    <source>
        <dbReference type="ARBA" id="ARBA00022679"/>
    </source>
</evidence>
<evidence type="ECO:0000313" key="3">
    <source>
        <dbReference type="EMBL" id="GAK99714.1"/>
    </source>
</evidence>
<dbReference type="CDD" id="cd03794">
    <property type="entry name" value="GT4_WbuB-like"/>
    <property type="match status" value="1"/>
</dbReference>
<dbReference type="Pfam" id="PF00534">
    <property type="entry name" value="Glycos_transf_1"/>
    <property type="match status" value="1"/>
</dbReference>